<organism evidence="4 5">
    <name type="scientific">Pseudomonas aestuarii</name>
    <dbReference type="NCBI Taxonomy" id="3018340"/>
    <lineage>
        <taxon>Bacteria</taxon>
        <taxon>Pseudomonadati</taxon>
        <taxon>Pseudomonadota</taxon>
        <taxon>Gammaproteobacteria</taxon>
        <taxon>Pseudomonadales</taxon>
        <taxon>Pseudomonadaceae</taxon>
        <taxon>Pseudomonas</taxon>
    </lineage>
</organism>
<feature type="signal peptide" evidence="2">
    <location>
        <begin position="1"/>
        <end position="36"/>
    </location>
</feature>
<feature type="region of interest" description="Disordered" evidence="1">
    <location>
        <begin position="159"/>
        <end position="183"/>
    </location>
</feature>
<gene>
    <name evidence="4" type="ORF">PH586_03690</name>
</gene>
<accession>A0ABT4XAT1</accession>
<evidence type="ECO:0000259" key="3">
    <source>
        <dbReference type="Pfam" id="PF13511"/>
    </source>
</evidence>
<sequence>MRTYYCNSPTSDLLSKKLPGLFLLAVLAATATTAQAQVFKCASTDGSVSFSYVPCPPSQGESQYLGEAQRTTSPESSLDVVDRNLRAAEIMREQRDDAGAGTGGTRVTIIKDSSRSPTIGEILRERMERRQSGGGSATEEKTNRRVNTNCHSVGKITNCYGSDGSHSTTTNFGNTSSTTTRRP</sequence>
<feature type="region of interest" description="Disordered" evidence="1">
    <location>
        <begin position="127"/>
        <end position="147"/>
    </location>
</feature>
<feature type="compositionally biased region" description="Low complexity" evidence="1">
    <location>
        <begin position="164"/>
        <end position="183"/>
    </location>
</feature>
<proteinExistence type="predicted"/>
<dbReference type="RefSeq" id="WP_271346400.1">
    <property type="nucleotide sequence ID" value="NZ_JAQJZJ010000001.1"/>
</dbReference>
<name>A0ABT4XAT1_9PSED</name>
<evidence type="ECO:0000313" key="5">
    <source>
        <dbReference type="Proteomes" id="UP001212042"/>
    </source>
</evidence>
<comment type="caution">
    <text evidence="4">The sequence shown here is derived from an EMBL/GenBank/DDBJ whole genome shotgun (WGS) entry which is preliminary data.</text>
</comment>
<reference evidence="4 5" key="1">
    <citation type="submission" date="2023-01" db="EMBL/GenBank/DDBJ databases">
        <title>Pseudomonas SA3-5T sp. nov., isolated from tidal flat sediment.</title>
        <authorList>
            <person name="Kim H.S."/>
            <person name="Kim J.-S."/>
            <person name="Suh M.K."/>
            <person name="Eom M.K."/>
            <person name="Lee J.-S."/>
        </authorList>
    </citation>
    <scope>NUCLEOTIDE SEQUENCE [LARGE SCALE GENOMIC DNA]</scope>
    <source>
        <strain evidence="4 5">SA3-5</strain>
    </source>
</reference>
<evidence type="ECO:0000256" key="1">
    <source>
        <dbReference type="SAM" id="MobiDB-lite"/>
    </source>
</evidence>
<keyword evidence="2" id="KW-0732">Signal</keyword>
<dbReference type="EMBL" id="JAQJZJ010000001">
    <property type="protein sequence ID" value="MDA7085494.1"/>
    <property type="molecule type" value="Genomic_DNA"/>
</dbReference>
<evidence type="ECO:0000313" key="4">
    <source>
        <dbReference type="EMBL" id="MDA7085494.1"/>
    </source>
</evidence>
<dbReference type="Proteomes" id="UP001212042">
    <property type="component" value="Unassembled WGS sequence"/>
</dbReference>
<feature type="domain" description="DUF4124" evidence="3">
    <location>
        <begin position="26"/>
        <end position="63"/>
    </location>
</feature>
<dbReference type="Pfam" id="PF13511">
    <property type="entry name" value="DUF4124"/>
    <property type="match status" value="1"/>
</dbReference>
<feature type="chain" id="PRO_5045132339" evidence="2">
    <location>
        <begin position="37"/>
        <end position="183"/>
    </location>
</feature>
<protein>
    <submittedName>
        <fullName evidence="4">DUF4124 domain-containing protein</fullName>
    </submittedName>
</protein>
<keyword evidence="5" id="KW-1185">Reference proteome</keyword>
<dbReference type="InterPro" id="IPR025392">
    <property type="entry name" value="DUF4124"/>
</dbReference>
<evidence type="ECO:0000256" key="2">
    <source>
        <dbReference type="SAM" id="SignalP"/>
    </source>
</evidence>